<feature type="transmembrane region" description="Helical" evidence="8">
    <location>
        <begin position="316"/>
        <end position="339"/>
    </location>
</feature>
<feature type="transmembrane region" description="Helical" evidence="8">
    <location>
        <begin position="241"/>
        <end position="258"/>
    </location>
</feature>
<accession>A0ABV9G2Q9</accession>
<evidence type="ECO:0000256" key="1">
    <source>
        <dbReference type="ARBA" id="ARBA00004651"/>
    </source>
</evidence>
<sequence length="611" mass="63307">MPVQSQGARNPRREPALTDDEILLGIGLTVVLAVGSQVLASRLRVPALIVLLPAGFTAGALTDVIHPDRLLGPDFSALVSLSVAVILYDAGLGLDFRHLTGRVRRVVGRLLLFGVVLTWAATVGLAPVLLDVPLAVAVMLGVILVVSGPTVVGPLLDYVRPTDKVRRILIWEGSLIDPVGALLGALVFHSLLAGSFQVGKGFLFGEFFLSTAVGLAGGAVGTGLLWLALRTLRLGESLGTLAQLATVIAVSAGCDIVVDDTGLIAAIVTGLAVANIPGFDMPARRPFFETLVQLIIGLLFISISASVTPASVTPVLLPALGLIAVLVLLVRPLVAYASTRGMGLTGGERAFIGWMAPRGIVAASTASAFSATLVDKGLEGASKILPVTFLVIVGTVLLYALTAAPVAARLGVVRPARTRPLLVGGDPWVIDLGRSLKSAGLDVLMWAGLERQREQIEEAGLELAPGELLATATDPEARLEGVTAVFLLTDDDDFNALASVVVQDSVEGPVYRVGPPHASHGVIAPYTGGDILFGRALVRHTLADRYGQGARFVVVAASDVLPSGHDTLFVVRADGRLDPVTEAHAVTPRAGDTVVLLGPRPPGRAEGAAAP</sequence>
<feature type="transmembrane region" description="Helical" evidence="8">
    <location>
        <begin position="290"/>
        <end position="310"/>
    </location>
</feature>
<evidence type="ECO:0000256" key="2">
    <source>
        <dbReference type="ARBA" id="ARBA00022448"/>
    </source>
</evidence>
<feature type="transmembrane region" description="Helical" evidence="8">
    <location>
        <begin position="384"/>
        <end position="408"/>
    </location>
</feature>
<keyword evidence="7 8" id="KW-0472">Membrane</keyword>
<keyword evidence="6" id="KW-0406">Ion transport</keyword>
<evidence type="ECO:0000256" key="4">
    <source>
        <dbReference type="ARBA" id="ARBA00022692"/>
    </source>
</evidence>
<feature type="transmembrane region" description="Helical" evidence="8">
    <location>
        <begin position="134"/>
        <end position="156"/>
    </location>
</feature>
<keyword evidence="4 8" id="KW-0812">Transmembrane</keyword>
<dbReference type="EMBL" id="JBHSFE010000010">
    <property type="protein sequence ID" value="MFC4608621.1"/>
    <property type="molecule type" value="Genomic_DNA"/>
</dbReference>
<comment type="subcellular location">
    <subcellularLocation>
        <location evidence="1">Cell membrane</location>
        <topology evidence="1">Multi-pass membrane protein</topology>
    </subcellularLocation>
</comment>
<dbReference type="Proteomes" id="UP001595993">
    <property type="component" value="Unassembled WGS sequence"/>
</dbReference>
<proteinExistence type="predicted"/>
<comment type="caution">
    <text evidence="10">The sequence shown here is derived from an EMBL/GenBank/DDBJ whole genome shotgun (WGS) entry which is preliminary data.</text>
</comment>
<keyword evidence="2" id="KW-0813">Transport</keyword>
<protein>
    <submittedName>
        <fullName evidence="10">Cation:proton antiporter</fullName>
    </submittedName>
</protein>
<evidence type="ECO:0000256" key="8">
    <source>
        <dbReference type="SAM" id="Phobius"/>
    </source>
</evidence>
<name>A0ABV9G2Q9_9ACTN</name>
<feature type="transmembrane region" description="Helical" evidence="8">
    <location>
        <begin position="351"/>
        <end position="372"/>
    </location>
</feature>
<feature type="transmembrane region" description="Helical" evidence="8">
    <location>
        <begin position="208"/>
        <end position="229"/>
    </location>
</feature>
<feature type="transmembrane region" description="Helical" evidence="8">
    <location>
        <begin position="47"/>
        <end position="65"/>
    </location>
</feature>
<keyword evidence="5 8" id="KW-1133">Transmembrane helix</keyword>
<organism evidence="10 11">
    <name type="scientific">Streptomyces maoxianensis</name>
    <dbReference type="NCBI Taxonomy" id="1459942"/>
    <lineage>
        <taxon>Bacteria</taxon>
        <taxon>Bacillati</taxon>
        <taxon>Actinomycetota</taxon>
        <taxon>Actinomycetes</taxon>
        <taxon>Kitasatosporales</taxon>
        <taxon>Streptomycetaceae</taxon>
        <taxon>Streptomyces</taxon>
    </lineage>
</organism>
<evidence type="ECO:0000259" key="9">
    <source>
        <dbReference type="Pfam" id="PF00999"/>
    </source>
</evidence>
<feature type="transmembrane region" description="Helical" evidence="8">
    <location>
        <begin position="168"/>
        <end position="188"/>
    </location>
</feature>
<evidence type="ECO:0000256" key="6">
    <source>
        <dbReference type="ARBA" id="ARBA00023065"/>
    </source>
</evidence>
<dbReference type="InterPro" id="IPR006153">
    <property type="entry name" value="Cation/H_exchanger_TM"/>
</dbReference>
<keyword evidence="11" id="KW-1185">Reference proteome</keyword>
<dbReference type="PANTHER" id="PTHR32507">
    <property type="entry name" value="NA(+)/H(+) ANTIPORTER 1"/>
    <property type="match status" value="1"/>
</dbReference>
<feature type="transmembrane region" description="Helical" evidence="8">
    <location>
        <begin position="264"/>
        <end position="283"/>
    </location>
</feature>
<feature type="domain" description="Cation/H+ exchanger transmembrane" evidence="9">
    <location>
        <begin position="33"/>
        <end position="407"/>
    </location>
</feature>
<dbReference type="PANTHER" id="PTHR32507:SF0">
    <property type="entry name" value="NA(+)_H(+) ANTIPORTER 2-RELATED"/>
    <property type="match status" value="1"/>
</dbReference>
<feature type="transmembrane region" description="Helical" evidence="8">
    <location>
        <begin position="106"/>
        <end position="128"/>
    </location>
</feature>
<feature type="transmembrane region" description="Helical" evidence="8">
    <location>
        <begin position="22"/>
        <end position="40"/>
    </location>
</feature>
<evidence type="ECO:0000256" key="5">
    <source>
        <dbReference type="ARBA" id="ARBA00022989"/>
    </source>
</evidence>
<keyword evidence="3" id="KW-0050">Antiport</keyword>
<gene>
    <name evidence="10" type="ORF">ACFO9E_12430</name>
</gene>
<evidence type="ECO:0000256" key="3">
    <source>
        <dbReference type="ARBA" id="ARBA00022449"/>
    </source>
</evidence>
<evidence type="ECO:0000256" key="7">
    <source>
        <dbReference type="ARBA" id="ARBA00023136"/>
    </source>
</evidence>
<evidence type="ECO:0000313" key="11">
    <source>
        <dbReference type="Proteomes" id="UP001595993"/>
    </source>
</evidence>
<evidence type="ECO:0000313" key="10">
    <source>
        <dbReference type="EMBL" id="MFC4608621.1"/>
    </source>
</evidence>
<feature type="transmembrane region" description="Helical" evidence="8">
    <location>
        <begin position="77"/>
        <end position="94"/>
    </location>
</feature>
<dbReference type="Pfam" id="PF00999">
    <property type="entry name" value="Na_H_Exchanger"/>
    <property type="match status" value="1"/>
</dbReference>
<dbReference type="RefSeq" id="WP_381194325.1">
    <property type="nucleotide sequence ID" value="NZ_JBHSFE010000010.1"/>
</dbReference>
<reference evidence="11" key="1">
    <citation type="journal article" date="2019" name="Int. J. Syst. Evol. Microbiol.">
        <title>The Global Catalogue of Microorganisms (GCM) 10K type strain sequencing project: providing services to taxonomists for standard genome sequencing and annotation.</title>
        <authorList>
            <consortium name="The Broad Institute Genomics Platform"/>
            <consortium name="The Broad Institute Genome Sequencing Center for Infectious Disease"/>
            <person name="Wu L."/>
            <person name="Ma J."/>
        </authorList>
    </citation>
    <scope>NUCLEOTIDE SEQUENCE [LARGE SCALE GENOMIC DNA]</scope>
    <source>
        <strain evidence="11">CGMCC 4.7139</strain>
    </source>
</reference>